<feature type="signal peptide" evidence="3">
    <location>
        <begin position="1"/>
        <end position="19"/>
    </location>
</feature>
<proteinExistence type="predicted"/>
<dbReference type="STRING" id="1160509.A0A3N4IER8"/>
<evidence type="ECO:0000313" key="5">
    <source>
        <dbReference type="EMBL" id="RPA84615.1"/>
    </source>
</evidence>
<keyword evidence="6" id="KW-1185">Reference proteome</keyword>
<feature type="compositionally biased region" description="Low complexity" evidence="2">
    <location>
        <begin position="239"/>
        <end position="264"/>
    </location>
</feature>
<dbReference type="SMART" id="SM00236">
    <property type="entry name" value="fCBD"/>
    <property type="match status" value="1"/>
</dbReference>
<dbReference type="SUPFAM" id="SSF52266">
    <property type="entry name" value="SGNH hydrolase"/>
    <property type="match status" value="1"/>
</dbReference>
<keyword evidence="5" id="KW-0378">Hydrolase</keyword>
<accession>A0A3N4IER8</accession>
<dbReference type="EMBL" id="ML119658">
    <property type="protein sequence ID" value="RPA84615.1"/>
    <property type="molecule type" value="Genomic_DNA"/>
</dbReference>
<dbReference type="Proteomes" id="UP000275078">
    <property type="component" value="Unassembled WGS sequence"/>
</dbReference>
<dbReference type="SUPFAM" id="SSF57180">
    <property type="entry name" value="Cellulose-binding domain"/>
    <property type="match status" value="1"/>
</dbReference>
<dbReference type="Pfam" id="PF13472">
    <property type="entry name" value="Lipase_GDSL_2"/>
    <property type="match status" value="1"/>
</dbReference>
<reference evidence="5 6" key="1">
    <citation type="journal article" date="2018" name="Nat. Ecol. Evol.">
        <title>Pezizomycetes genomes reveal the molecular basis of ectomycorrhizal truffle lifestyle.</title>
        <authorList>
            <person name="Murat C."/>
            <person name="Payen T."/>
            <person name="Noel B."/>
            <person name="Kuo A."/>
            <person name="Morin E."/>
            <person name="Chen J."/>
            <person name="Kohler A."/>
            <person name="Krizsan K."/>
            <person name="Balestrini R."/>
            <person name="Da Silva C."/>
            <person name="Montanini B."/>
            <person name="Hainaut M."/>
            <person name="Levati E."/>
            <person name="Barry K.W."/>
            <person name="Belfiori B."/>
            <person name="Cichocki N."/>
            <person name="Clum A."/>
            <person name="Dockter R.B."/>
            <person name="Fauchery L."/>
            <person name="Guy J."/>
            <person name="Iotti M."/>
            <person name="Le Tacon F."/>
            <person name="Lindquist E.A."/>
            <person name="Lipzen A."/>
            <person name="Malagnac F."/>
            <person name="Mello A."/>
            <person name="Molinier V."/>
            <person name="Miyauchi S."/>
            <person name="Poulain J."/>
            <person name="Riccioni C."/>
            <person name="Rubini A."/>
            <person name="Sitrit Y."/>
            <person name="Splivallo R."/>
            <person name="Traeger S."/>
            <person name="Wang M."/>
            <person name="Zifcakova L."/>
            <person name="Wipf D."/>
            <person name="Zambonelli A."/>
            <person name="Paolocci F."/>
            <person name="Nowrousian M."/>
            <person name="Ottonello S."/>
            <person name="Baldrian P."/>
            <person name="Spatafora J.W."/>
            <person name="Henrissat B."/>
            <person name="Nagy L.G."/>
            <person name="Aury J.M."/>
            <person name="Wincker P."/>
            <person name="Grigoriev I.V."/>
            <person name="Bonfante P."/>
            <person name="Martin F.M."/>
        </authorList>
    </citation>
    <scope>NUCLEOTIDE SEQUENCE [LARGE SCALE GENOMIC DNA]</scope>
    <source>
        <strain evidence="5 6">RN42</strain>
    </source>
</reference>
<dbReference type="PANTHER" id="PTHR30383">
    <property type="entry name" value="THIOESTERASE 1/PROTEASE 1/LYSOPHOSPHOLIPASE L1"/>
    <property type="match status" value="1"/>
</dbReference>
<gene>
    <name evidence="5" type="ORF">BJ508DRAFT_236166</name>
</gene>
<dbReference type="InterPro" id="IPR036514">
    <property type="entry name" value="SGNH_hydro_sf"/>
</dbReference>
<protein>
    <submittedName>
        <fullName evidence="5">SGNH hydrolase</fullName>
    </submittedName>
</protein>
<dbReference type="GO" id="GO:0005576">
    <property type="term" value="C:extracellular region"/>
    <property type="evidence" value="ECO:0007669"/>
    <property type="project" value="InterPro"/>
</dbReference>
<dbReference type="InterPro" id="IPR035971">
    <property type="entry name" value="CBD_sf"/>
</dbReference>
<dbReference type="PROSITE" id="PS00562">
    <property type="entry name" value="CBM1_1"/>
    <property type="match status" value="1"/>
</dbReference>
<dbReference type="PANTHER" id="PTHR30383:SF2">
    <property type="entry name" value="CELLULOSE-BINDING PROTEIN"/>
    <property type="match status" value="1"/>
</dbReference>
<evidence type="ECO:0000313" key="6">
    <source>
        <dbReference type="Proteomes" id="UP000275078"/>
    </source>
</evidence>
<sequence>MHFTKVFAALSLFGTVALGQTKVKVMPLGDSITEITCWRASLWDNLVNAGLASQVDFVGSMSNNPENCRAATGSFDLNHEGHSGWLAIDIANNYLQGWLASYKPDIVMFMLGTNDVFQGRGTNDIMNAYTKMVQLMRASNPNMKIIVDLVIPATFSNNGLQAINAQIPNWARNLNSTASPIYIADTATGYTTGMLRDGVHPNAQGDALITQRLTPVLLPLIRASLGGGQTPTQPPTTTSPPTQTSQPTQTPTPTAVQPTPGTVAKWGQCGGNGYNGPTGCVSGSTCQKINDWYSQCI</sequence>
<organism evidence="5 6">
    <name type="scientific">Ascobolus immersus RN42</name>
    <dbReference type="NCBI Taxonomy" id="1160509"/>
    <lineage>
        <taxon>Eukaryota</taxon>
        <taxon>Fungi</taxon>
        <taxon>Dikarya</taxon>
        <taxon>Ascomycota</taxon>
        <taxon>Pezizomycotina</taxon>
        <taxon>Pezizomycetes</taxon>
        <taxon>Pezizales</taxon>
        <taxon>Ascobolaceae</taxon>
        <taxon>Ascobolus</taxon>
    </lineage>
</organism>
<dbReference type="OrthoDB" id="2119228at2759"/>
<evidence type="ECO:0000259" key="4">
    <source>
        <dbReference type="PROSITE" id="PS51164"/>
    </source>
</evidence>
<name>A0A3N4IER8_ASCIM</name>
<dbReference type="GO" id="GO:0030248">
    <property type="term" value="F:cellulose binding"/>
    <property type="evidence" value="ECO:0007669"/>
    <property type="project" value="InterPro"/>
</dbReference>
<evidence type="ECO:0000256" key="1">
    <source>
        <dbReference type="ARBA" id="ARBA00022729"/>
    </source>
</evidence>
<dbReference type="PROSITE" id="PS51164">
    <property type="entry name" value="CBM1_2"/>
    <property type="match status" value="1"/>
</dbReference>
<feature type="chain" id="PRO_5018045624" evidence="3">
    <location>
        <begin position="20"/>
        <end position="297"/>
    </location>
</feature>
<dbReference type="Gene3D" id="3.40.50.1110">
    <property type="entry name" value="SGNH hydrolase"/>
    <property type="match status" value="1"/>
</dbReference>
<dbReference type="InterPro" id="IPR013830">
    <property type="entry name" value="SGNH_hydro"/>
</dbReference>
<dbReference type="InterPro" id="IPR051532">
    <property type="entry name" value="Ester_Hydrolysis_Enzymes"/>
</dbReference>
<keyword evidence="1 3" id="KW-0732">Signal</keyword>
<evidence type="ECO:0000256" key="2">
    <source>
        <dbReference type="SAM" id="MobiDB-lite"/>
    </source>
</evidence>
<dbReference type="AlphaFoldDB" id="A0A3N4IER8"/>
<feature type="domain" description="CBM1" evidence="4">
    <location>
        <begin position="261"/>
        <end position="297"/>
    </location>
</feature>
<dbReference type="InterPro" id="IPR000254">
    <property type="entry name" value="CBD"/>
</dbReference>
<feature type="region of interest" description="Disordered" evidence="2">
    <location>
        <begin position="224"/>
        <end position="264"/>
    </location>
</feature>
<evidence type="ECO:0000256" key="3">
    <source>
        <dbReference type="SAM" id="SignalP"/>
    </source>
</evidence>
<dbReference type="GO" id="GO:0005975">
    <property type="term" value="P:carbohydrate metabolic process"/>
    <property type="evidence" value="ECO:0007669"/>
    <property type="project" value="InterPro"/>
</dbReference>
<dbReference type="Pfam" id="PF00734">
    <property type="entry name" value="CBM_1"/>
    <property type="match status" value="1"/>
</dbReference>
<dbReference type="GO" id="GO:0004622">
    <property type="term" value="F:phosphatidylcholine lysophospholipase activity"/>
    <property type="evidence" value="ECO:0007669"/>
    <property type="project" value="TreeGrafter"/>
</dbReference>
<dbReference type="CDD" id="cd01833">
    <property type="entry name" value="XynB_like"/>
    <property type="match status" value="1"/>
</dbReference>